<gene>
    <name evidence="7" type="ORF">COV10_00880</name>
</gene>
<keyword evidence="3 5" id="KW-0540">Nuclease</keyword>
<dbReference type="Gene3D" id="3.30.420.140">
    <property type="entry name" value="YqgF/RNase H-like domain"/>
    <property type="match status" value="1"/>
</dbReference>
<evidence type="ECO:0000256" key="5">
    <source>
        <dbReference type="HAMAP-Rule" id="MF_00651"/>
    </source>
</evidence>
<evidence type="ECO:0000313" key="7">
    <source>
        <dbReference type="EMBL" id="PIR45155.1"/>
    </source>
</evidence>
<dbReference type="Proteomes" id="UP000228767">
    <property type="component" value="Unassembled WGS sequence"/>
</dbReference>
<dbReference type="InterPro" id="IPR012337">
    <property type="entry name" value="RNaseH-like_sf"/>
</dbReference>
<comment type="similarity">
    <text evidence="5">Belongs to the YqgF HJR family.</text>
</comment>
<protein>
    <recommendedName>
        <fullName evidence="5">Putative pre-16S rRNA nuclease</fullName>
        <ecNumber evidence="5">3.1.-.-</ecNumber>
    </recommendedName>
</protein>
<dbReference type="EC" id="3.1.-.-" evidence="5"/>
<dbReference type="HAMAP" id="MF_00651">
    <property type="entry name" value="Nuclease_YqgF"/>
    <property type="match status" value="1"/>
</dbReference>
<dbReference type="PANTHER" id="PTHR33317">
    <property type="entry name" value="POLYNUCLEOTIDYL TRANSFERASE, RIBONUCLEASE H-LIKE SUPERFAMILY PROTEIN"/>
    <property type="match status" value="1"/>
</dbReference>
<dbReference type="InterPro" id="IPR006641">
    <property type="entry name" value="YqgF/RNaseH-like_dom"/>
</dbReference>
<dbReference type="InterPro" id="IPR005227">
    <property type="entry name" value="YqgF"/>
</dbReference>
<feature type="domain" description="YqgF/RNase H-like" evidence="6">
    <location>
        <begin position="1"/>
        <end position="101"/>
    </location>
</feature>
<evidence type="ECO:0000256" key="4">
    <source>
        <dbReference type="ARBA" id="ARBA00022801"/>
    </source>
</evidence>
<keyword evidence="1 5" id="KW-0963">Cytoplasm</keyword>
<dbReference type="NCBIfam" id="TIGR00250">
    <property type="entry name" value="RNAse_H_YqgF"/>
    <property type="match status" value="1"/>
</dbReference>
<proteinExistence type="inferred from homology"/>
<evidence type="ECO:0000256" key="3">
    <source>
        <dbReference type="ARBA" id="ARBA00022722"/>
    </source>
</evidence>
<dbReference type="GO" id="GO:0005829">
    <property type="term" value="C:cytosol"/>
    <property type="evidence" value="ECO:0007669"/>
    <property type="project" value="TreeGrafter"/>
</dbReference>
<reference evidence="7 8" key="1">
    <citation type="submission" date="2017-09" db="EMBL/GenBank/DDBJ databases">
        <title>Depth-based differentiation of microbial function through sediment-hosted aquifers and enrichment of novel symbionts in the deep terrestrial subsurface.</title>
        <authorList>
            <person name="Probst A.J."/>
            <person name="Ladd B."/>
            <person name="Jarett J.K."/>
            <person name="Geller-Mcgrath D.E."/>
            <person name="Sieber C.M."/>
            <person name="Emerson J.B."/>
            <person name="Anantharaman K."/>
            <person name="Thomas B.C."/>
            <person name="Malmstrom R."/>
            <person name="Stieglmeier M."/>
            <person name="Klingl A."/>
            <person name="Woyke T."/>
            <person name="Ryan C.M."/>
            <person name="Banfield J.F."/>
        </authorList>
    </citation>
    <scope>NUCLEOTIDE SEQUENCE [LARGE SCALE GENOMIC DNA]</scope>
    <source>
        <strain evidence="7">CG10_big_fil_rev_8_21_14_0_10_51_16</strain>
    </source>
</reference>
<dbReference type="PANTHER" id="PTHR33317:SF4">
    <property type="entry name" value="POLYNUCLEOTIDYL TRANSFERASE, RIBONUCLEASE H-LIKE SUPERFAMILY PROTEIN"/>
    <property type="match status" value="1"/>
</dbReference>
<dbReference type="CDD" id="cd16964">
    <property type="entry name" value="YqgF"/>
    <property type="match status" value="1"/>
</dbReference>
<dbReference type="SMART" id="SM00732">
    <property type="entry name" value="YqgFc"/>
    <property type="match status" value="1"/>
</dbReference>
<accession>A0A2H0RHA6</accession>
<keyword evidence="2 5" id="KW-0690">Ribosome biogenesis</keyword>
<comment type="function">
    <text evidence="5">Could be a nuclease involved in processing of the 5'-end of pre-16S rRNA.</text>
</comment>
<comment type="caution">
    <text evidence="7">The sequence shown here is derived from an EMBL/GenBank/DDBJ whole genome shotgun (WGS) entry which is preliminary data.</text>
</comment>
<evidence type="ECO:0000256" key="1">
    <source>
        <dbReference type="ARBA" id="ARBA00022490"/>
    </source>
</evidence>
<evidence type="ECO:0000256" key="2">
    <source>
        <dbReference type="ARBA" id="ARBA00022517"/>
    </source>
</evidence>
<dbReference type="InterPro" id="IPR037027">
    <property type="entry name" value="YqgF/RNaseH-like_dom_sf"/>
</dbReference>
<organism evidence="7 8">
    <name type="scientific">Candidatus Vogelbacteria bacterium CG10_big_fil_rev_8_21_14_0_10_51_16</name>
    <dbReference type="NCBI Taxonomy" id="1975045"/>
    <lineage>
        <taxon>Bacteria</taxon>
        <taxon>Candidatus Vogeliibacteriota</taxon>
    </lineage>
</organism>
<keyword evidence="4 5" id="KW-0378">Hydrolase</keyword>
<evidence type="ECO:0000313" key="8">
    <source>
        <dbReference type="Proteomes" id="UP000228767"/>
    </source>
</evidence>
<dbReference type="GO" id="GO:0004518">
    <property type="term" value="F:nuclease activity"/>
    <property type="evidence" value="ECO:0007669"/>
    <property type="project" value="UniProtKB-KW"/>
</dbReference>
<evidence type="ECO:0000259" key="6">
    <source>
        <dbReference type="SMART" id="SM00732"/>
    </source>
</evidence>
<comment type="subcellular location">
    <subcellularLocation>
        <location evidence="5">Cytoplasm</location>
    </subcellularLocation>
</comment>
<dbReference type="Pfam" id="PF03652">
    <property type="entry name" value="RuvX"/>
    <property type="match status" value="1"/>
</dbReference>
<name>A0A2H0RHA6_9BACT</name>
<dbReference type="GO" id="GO:0016788">
    <property type="term" value="F:hydrolase activity, acting on ester bonds"/>
    <property type="evidence" value="ECO:0007669"/>
    <property type="project" value="UniProtKB-UniRule"/>
</dbReference>
<dbReference type="AlphaFoldDB" id="A0A2H0RHA6"/>
<dbReference type="GO" id="GO:0000967">
    <property type="term" value="P:rRNA 5'-end processing"/>
    <property type="evidence" value="ECO:0007669"/>
    <property type="project" value="UniProtKB-UniRule"/>
</dbReference>
<dbReference type="EMBL" id="PCYI01000005">
    <property type="protein sequence ID" value="PIR45155.1"/>
    <property type="molecule type" value="Genomic_DNA"/>
</dbReference>
<sequence length="133" mass="14855">MRFLGIDYGSHRIGLALSDHAAMFSYPHLVLENKGIARAVELVAKICREEEVGLIVVGESLDYKGKENKVMVEIRQFAKLLEEKTGIPLELENETLTSAEAERLQGKNSMHDAAAAAIILRSYLERSRRRSDG</sequence>
<dbReference type="SUPFAM" id="SSF53098">
    <property type="entry name" value="Ribonuclease H-like"/>
    <property type="match status" value="1"/>
</dbReference>